<dbReference type="CDD" id="cd00158">
    <property type="entry name" value="RHOD"/>
    <property type="match status" value="1"/>
</dbReference>
<dbReference type="InterPro" id="IPR050229">
    <property type="entry name" value="GlpE_sulfurtransferase"/>
</dbReference>
<dbReference type="SMART" id="SM00450">
    <property type="entry name" value="RHOD"/>
    <property type="match status" value="1"/>
</dbReference>
<reference evidence="2" key="1">
    <citation type="journal article" date="2015" name="Nature">
        <title>Complex archaea that bridge the gap between prokaryotes and eukaryotes.</title>
        <authorList>
            <person name="Spang A."/>
            <person name="Saw J.H."/>
            <person name="Jorgensen S.L."/>
            <person name="Zaremba-Niedzwiedzka K."/>
            <person name="Martijn J."/>
            <person name="Lind A.E."/>
            <person name="van Eijk R."/>
            <person name="Schleper C."/>
            <person name="Guy L."/>
            <person name="Ettema T.J."/>
        </authorList>
    </citation>
    <scope>NUCLEOTIDE SEQUENCE</scope>
</reference>
<dbReference type="SUPFAM" id="SSF52821">
    <property type="entry name" value="Rhodanese/Cell cycle control phosphatase"/>
    <property type="match status" value="1"/>
</dbReference>
<organism evidence="2">
    <name type="scientific">marine sediment metagenome</name>
    <dbReference type="NCBI Taxonomy" id="412755"/>
    <lineage>
        <taxon>unclassified sequences</taxon>
        <taxon>metagenomes</taxon>
        <taxon>ecological metagenomes</taxon>
    </lineage>
</organism>
<proteinExistence type="predicted"/>
<dbReference type="PROSITE" id="PS50206">
    <property type="entry name" value="RHODANESE_3"/>
    <property type="match status" value="1"/>
</dbReference>
<dbReference type="Gene3D" id="3.40.250.10">
    <property type="entry name" value="Rhodanese-like domain"/>
    <property type="match status" value="1"/>
</dbReference>
<dbReference type="EMBL" id="LAZR01003833">
    <property type="protein sequence ID" value="KKN14283.1"/>
    <property type="molecule type" value="Genomic_DNA"/>
</dbReference>
<gene>
    <name evidence="2" type="ORF">LCGC14_0997710</name>
</gene>
<accession>A0A0F9RA83</accession>
<feature type="domain" description="Rhodanese" evidence="1">
    <location>
        <begin position="22"/>
        <end position="105"/>
    </location>
</feature>
<evidence type="ECO:0000313" key="2">
    <source>
        <dbReference type="EMBL" id="KKN14283.1"/>
    </source>
</evidence>
<dbReference type="PANTHER" id="PTHR43031:SF17">
    <property type="entry name" value="SULFURTRANSFERASE YTWF-RELATED"/>
    <property type="match status" value="1"/>
</dbReference>
<sequence>MRQMTATELRDFLASGVSPVKIDVREQIELQNGVMDGAIHIPMQSIPGQLNTLEQHKNDVVVLICRSGKRSHQVGDFMEQMGFTDVINLVGGMNAWAKDVDTSMSVY</sequence>
<dbReference type="InterPro" id="IPR036873">
    <property type="entry name" value="Rhodanese-like_dom_sf"/>
</dbReference>
<protein>
    <recommendedName>
        <fullName evidence="1">Rhodanese domain-containing protein</fullName>
    </recommendedName>
</protein>
<name>A0A0F9RA83_9ZZZZ</name>
<dbReference type="PANTHER" id="PTHR43031">
    <property type="entry name" value="FAD-DEPENDENT OXIDOREDUCTASE"/>
    <property type="match status" value="1"/>
</dbReference>
<dbReference type="Pfam" id="PF00581">
    <property type="entry name" value="Rhodanese"/>
    <property type="match status" value="1"/>
</dbReference>
<evidence type="ECO:0000259" key="1">
    <source>
        <dbReference type="PROSITE" id="PS50206"/>
    </source>
</evidence>
<comment type="caution">
    <text evidence="2">The sequence shown here is derived from an EMBL/GenBank/DDBJ whole genome shotgun (WGS) entry which is preliminary data.</text>
</comment>
<dbReference type="InterPro" id="IPR001763">
    <property type="entry name" value="Rhodanese-like_dom"/>
</dbReference>
<dbReference type="AlphaFoldDB" id="A0A0F9RA83"/>